<dbReference type="EMBL" id="OX365700">
    <property type="protein sequence ID" value="CAI4031354.1"/>
    <property type="molecule type" value="Genomic_DNA"/>
</dbReference>
<evidence type="ECO:0000313" key="2">
    <source>
        <dbReference type="Proteomes" id="UP001179121"/>
    </source>
</evidence>
<accession>A0AA86MYF3</accession>
<organism evidence="1 2">
    <name type="scientific">Nitrospira tepida</name>
    <dbReference type="NCBI Taxonomy" id="2973512"/>
    <lineage>
        <taxon>Bacteria</taxon>
        <taxon>Pseudomonadati</taxon>
        <taxon>Nitrospirota</taxon>
        <taxon>Nitrospiria</taxon>
        <taxon>Nitrospirales</taxon>
        <taxon>Nitrospiraceae</taxon>
        <taxon>Nitrospira</taxon>
    </lineage>
</organism>
<reference evidence="1" key="1">
    <citation type="submission" date="2022-10" db="EMBL/GenBank/DDBJ databases">
        <authorList>
            <person name="Koch H."/>
        </authorList>
    </citation>
    <scope>NUCLEOTIDE SEQUENCE</scope>
    <source>
        <strain evidence="1">DNF</strain>
    </source>
</reference>
<keyword evidence="2" id="KW-1185">Reference proteome</keyword>
<dbReference type="AlphaFoldDB" id="A0AA86MYF3"/>
<dbReference type="PIRSF" id="PIRSF004982">
    <property type="entry name" value="SlP"/>
    <property type="match status" value="1"/>
</dbReference>
<dbReference type="Proteomes" id="UP001179121">
    <property type="component" value="Chromosome"/>
</dbReference>
<evidence type="ECO:0000313" key="1">
    <source>
        <dbReference type="EMBL" id="CAI4031354.1"/>
    </source>
</evidence>
<dbReference type="PROSITE" id="PS51257">
    <property type="entry name" value="PROKAR_LIPOPROTEIN"/>
    <property type="match status" value="1"/>
</dbReference>
<dbReference type="PANTHER" id="PTHR37530:SF1">
    <property type="entry name" value="OUTER MEMBRANE PROTEIN SLP"/>
    <property type="match status" value="1"/>
</dbReference>
<gene>
    <name evidence="1" type="ORF">DNFV4_01777</name>
</gene>
<name>A0AA86MYF3_9BACT</name>
<dbReference type="Pfam" id="PF03843">
    <property type="entry name" value="Slp"/>
    <property type="match status" value="1"/>
</dbReference>
<dbReference type="KEGG" id="nti:DNFV4_01777"/>
<dbReference type="PANTHER" id="PTHR37530">
    <property type="entry name" value="OUTER MEMBRANE PROTEIN SLP"/>
    <property type="match status" value="1"/>
</dbReference>
<sequence length="188" mass="19999">MPGCMGRPLIPVITLLLGGCGSSGFVMPDALESQVDPSVSFQQLLASPDSYQGKMVVVGGEVLKASTADGGTVLEVLQLPLDEGQRPARERTESQGRFLARQETFLDPAAVGDRARITIVGQVTGTRTGRLDEVEYRYPTLDIKHLHLWRLEDYAERARSGPWWGISGGVGIGGGTRTGGGISIGTGF</sequence>
<dbReference type="NCBIfam" id="TIGR00752">
    <property type="entry name" value="slp"/>
    <property type="match status" value="1"/>
</dbReference>
<dbReference type="GO" id="GO:0019867">
    <property type="term" value="C:outer membrane"/>
    <property type="evidence" value="ECO:0007669"/>
    <property type="project" value="InterPro"/>
</dbReference>
<dbReference type="InterPro" id="IPR004658">
    <property type="entry name" value="OMP_Slp"/>
</dbReference>
<protein>
    <recommendedName>
        <fullName evidence="3">Outer membrane lipoprotein, Slp family</fullName>
    </recommendedName>
</protein>
<proteinExistence type="predicted"/>
<evidence type="ECO:0008006" key="3">
    <source>
        <dbReference type="Google" id="ProtNLM"/>
    </source>
</evidence>